<reference evidence="5 6" key="1">
    <citation type="submission" date="2016-10" db="EMBL/GenBank/DDBJ databases">
        <authorList>
            <person name="de Groot N.N."/>
        </authorList>
    </citation>
    <scope>NUCLEOTIDE SEQUENCE [LARGE SCALE GENOMIC DNA]</scope>
    <source>
        <strain evidence="5 6">DSM 45317</strain>
    </source>
</reference>
<dbReference type="InParanoid" id="A0A1I4DH67"/>
<keyword evidence="3" id="KW-0812">Transmembrane</keyword>
<name>A0A1I4DH67_9ACTN</name>
<evidence type="ECO:0000259" key="4">
    <source>
        <dbReference type="Pfam" id="PF02397"/>
    </source>
</evidence>
<gene>
    <name evidence="5" type="ORF">SAMN04488085_104347</name>
</gene>
<dbReference type="STRING" id="504800.SAMN04488085_104347"/>
<feature type="transmembrane region" description="Helical" evidence="3">
    <location>
        <begin position="76"/>
        <end position="97"/>
    </location>
</feature>
<dbReference type="EMBL" id="FOSW01000004">
    <property type="protein sequence ID" value="SFK91817.1"/>
    <property type="molecule type" value="Genomic_DNA"/>
</dbReference>
<keyword evidence="5" id="KW-0808">Transferase</keyword>
<proteinExistence type="inferred from homology"/>
<evidence type="ECO:0000256" key="1">
    <source>
        <dbReference type="ARBA" id="ARBA00006464"/>
    </source>
</evidence>
<feature type="compositionally biased region" description="Basic residues" evidence="2">
    <location>
        <begin position="1"/>
        <end position="11"/>
    </location>
</feature>
<keyword evidence="3" id="KW-0472">Membrane</keyword>
<protein>
    <submittedName>
        <fullName evidence="5">Sugar transferase</fullName>
    </submittedName>
</protein>
<evidence type="ECO:0000313" key="6">
    <source>
        <dbReference type="Proteomes" id="UP000199152"/>
    </source>
</evidence>
<evidence type="ECO:0000313" key="5">
    <source>
        <dbReference type="EMBL" id="SFK91817.1"/>
    </source>
</evidence>
<keyword evidence="6" id="KW-1185">Reference proteome</keyword>
<organism evidence="5 6">
    <name type="scientific">Geodermatophilus ruber</name>
    <dbReference type="NCBI Taxonomy" id="504800"/>
    <lineage>
        <taxon>Bacteria</taxon>
        <taxon>Bacillati</taxon>
        <taxon>Actinomycetota</taxon>
        <taxon>Actinomycetes</taxon>
        <taxon>Geodermatophilales</taxon>
        <taxon>Geodermatophilaceae</taxon>
        <taxon>Geodermatophilus</taxon>
    </lineage>
</organism>
<evidence type="ECO:0000256" key="3">
    <source>
        <dbReference type="SAM" id="Phobius"/>
    </source>
</evidence>
<accession>A0A1I4DH67</accession>
<sequence length="161" mass="16757">MRHHSHLHRALTHPVVPRPTPAGAGRPPVVRALVLVLVPACAGLVARHAGLDGTAVLGAAVLGALAARSAQQVLAALGVLLLAPVLLAVAAAVKLTSRGPVLLRRERRRRDGRTVSALAFRCTRGGTGDLTPLGRVLRRYALDGLPGLLDVVAARPSHRGR</sequence>
<dbReference type="InterPro" id="IPR003362">
    <property type="entry name" value="Bact_transf"/>
</dbReference>
<dbReference type="PANTHER" id="PTHR30576">
    <property type="entry name" value="COLANIC BIOSYNTHESIS UDP-GLUCOSE LIPID CARRIER TRANSFERASE"/>
    <property type="match status" value="1"/>
</dbReference>
<dbReference type="GO" id="GO:0016780">
    <property type="term" value="F:phosphotransferase activity, for other substituted phosphate groups"/>
    <property type="evidence" value="ECO:0007669"/>
    <property type="project" value="TreeGrafter"/>
</dbReference>
<dbReference type="Proteomes" id="UP000199152">
    <property type="component" value="Unassembled WGS sequence"/>
</dbReference>
<comment type="similarity">
    <text evidence="1">Belongs to the bacterial sugar transferase family.</text>
</comment>
<dbReference type="Pfam" id="PF02397">
    <property type="entry name" value="Bac_transf"/>
    <property type="match status" value="1"/>
</dbReference>
<feature type="transmembrane region" description="Helical" evidence="3">
    <location>
        <begin position="29"/>
        <end position="46"/>
    </location>
</feature>
<feature type="region of interest" description="Disordered" evidence="2">
    <location>
        <begin position="1"/>
        <end position="23"/>
    </location>
</feature>
<dbReference type="RefSeq" id="WP_143087129.1">
    <property type="nucleotide sequence ID" value="NZ_FOSW01000004.1"/>
</dbReference>
<dbReference type="AlphaFoldDB" id="A0A1I4DH67"/>
<evidence type="ECO:0000256" key="2">
    <source>
        <dbReference type="SAM" id="MobiDB-lite"/>
    </source>
</evidence>
<feature type="domain" description="Bacterial sugar transferase" evidence="4">
    <location>
        <begin position="71"/>
        <end position="153"/>
    </location>
</feature>
<dbReference type="PANTHER" id="PTHR30576:SF0">
    <property type="entry name" value="UNDECAPRENYL-PHOSPHATE N-ACETYLGALACTOSAMINYL 1-PHOSPHATE TRANSFERASE-RELATED"/>
    <property type="match status" value="1"/>
</dbReference>
<keyword evidence="3" id="KW-1133">Transmembrane helix</keyword>